<feature type="compositionally biased region" description="Low complexity" evidence="1">
    <location>
        <begin position="185"/>
        <end position="194"/>
    </location>
</feature>
<feature type="compositionally biased region" description="Basic and acidic residues" evidence="1">
    <location>
        <begin position="454"/>
        <end position="475"/>
    </location>
</feature>
<organism evidence="2 3">
    <name type="scientific">Kwoniella shivajii</name>
    <dbReference type="NCBI Taxonomy" id="564305"/>
    <lineage>
        <taxon>Eukaryota</taxon>
        <taxon>Fungi</taxon>
        <taxon>Dikarya</taxon>
        <taxon>Basidiomycota</taxon>
        <taxon>Agaricomycotina</taxon>
        <taxon>Tremellomycetes</taxon>
        <taxon>Tremellales</taxon>
        <taxon>Cryptococcaceae</taxon>
        <taxon>Kwoniella</taxon>
    </lineage>
</organism>
<protein>
    <submittedName>
        <fullName evidence="2">Uncharacterized protein</fullName>
    </submittedName>
</protein>
<feature type="compositionally biased region" description="Low complexity" evidence="1">
    <location>
        <begin position="534"/>
        <end position="547"/>
    </location>
</feature>
<feature type="region of interest" description="Disordered" evidence="1">
    <location>
        <begin position="896"/>
        <end position="1242"/>
    </location>
</feature>
<evidence type="ECO:0000256" key="1">
    <source>
        <dbReference type="SAM" id="MobiDB-lite"/>
    </source>
</evidence>
<feature type="region of interest" description="Disordered" evidence="1">
    <location>
        <begin position="653"/>
        <end position="680"/>
    </location>
</feature>
<reference evidence="2 3" key="1">
    <citation type="submission" date="2024-01" db="EMBL/GenBank/DDBJ databases">
        <title>Comparative genomics of Cryptococcus and Kwoniella reveals pathogenesis evolution and contrasting modes of karyotype evolution via chromosome fusion or intercentromeric recombination.</title>
        <authorList>
            <person name="Coelho M.A."/>
            <person name="David-Palma M."/>
            <person name="Shea T."/>
            <person name="Bowers K."/>
            <person name="McGinley-Smith S."/>
            <person name="Mohammad A.W."/>
            <person name="Gnirke A."/>
            <person name="Yurkov A.M."/>
            <person name="Nowrousian M."/>
            <person name="Sun S."/>
            <person name="Cuomo C.A."/>
            <person name="Heitman J."/>
        </authorList>
    </citation>
    <scope>NUCLEOTIDE SEQUENCE [LARGE SCALE GENOMIC DNA]</scope>
    <source>
        <strain evidence="2">CBS 11374</strain>
    </source>
</reference>
<accession>A0ABZ1CU62</accession>
<name>A0ABZ1CU62_9TREE</name>
<feature type="compositionally biased region" description="Basic and acidic residues" evidence="1">
    <location>
        <begin position="599"/>
        <end position="615"/>
    </location>
</feature>
<evidence type="ECO:0000313" key="2">
    <source>
        <dbReference type="EMBL" id="WRT64206.1"/>
    </source>
</evidence>
<feature type="compositionally biased region" description="Basic and acidic residues" evidence="1">
    <location>
        <begin position="121"/>
        <end position="149"/>
    </location>
</feature>
<feature type="compositionally biased region" description="Low complexity" evidence="1">
    <location>
        <begin position="217"/>
        <end position="227"/>
    </location>
</feature>
<feature type="compositionally biased region" description="Polar residues" evidence="1">
    <location>
        <begin position="969"/>
        <end position="987"/>
    </location>
</feature>
<feature type="compositionally biased region" description="Polar residues" evidence="1">
    <location>
        <begin position="1142"/>
        <end position="1152"/>
    </location>
</feature>
<feature type="compositionally biased region" description="Polar residues" evidence="1">
    <location>
        <begin position="994"/>
        <end position="1009"/>
    </location>
</feature>
<feature type="compositionally biased region" description="Low complexity" evidence="1">
    <location>
        <begin position="1"/>
        <end position="25"/>
    </location>
</feature>
<feature type="compositionally biased region" description="Basic and acidic residues" evidence="1">
    <location>
        <begin position="1213"/>
        <end position="1236"/>
    </location>
</feature>
<feature type="compositionally biased region" description="Polar residues" evidence="1">
    <location>
        <begin position="1072"/>
        <end position="1113"/>
    </location>
</feature>
<dbReference type="EMBL" id="CP141881">
    <property type="protein sequence ID" value="WRT64206.1"/>
    <property type="molecule type" value="Genomic_DNA"/>
</dbReference>
<feature type="compositionally biased region" description="Low complexity" evidence="1">
    <location>
        <begin position="245"/>
        <end position="266"/>
    </location>
</feature>
<feature type="compositionally biased region" description="Polar residues" evidence="1">
    <location>
        <begin position="422"/>
        <end position="448"/>
    </location>
</feature>
<feature type="compositionally biased region" description="Polar residues" evidence="1">
    <location>
        <begin position="761"/>
        <end position="783"/>
    </location>
</feature>
<feature type="compositionally biased region" description="Polar residues" evidence="1">
    <location>
        <begin position="552"/>
        <end position="562"/>
    </location>
</feature>
<keyword evidence="3" id="KW-1185">Reference proteome</keyword>
<gene>
    <name evidence="2" type="ORF">IL334_001135</name>
</gene>
<feature type="region of interest" description="Disordered" evidence="1">
    <location>
        <begin position="709"/>
        <end position="783"/>
    </location>
</feature>
<feature type="compositionally biased region" description="Low complexity" evidence="1">
    <location>
        <begin position="365"/>
        <end position="377"/>
    </location>
</feature>
<dbReference type="Proteomes" id="UP001329825">
    <property type="component" value="Chromosome 1"/>
</dbReference>
<feature type="compositionally biased region" description="Basic residues" evidence="1">
    <location>
        <begin position="1153"/>
        <end position="1163"/>
    </location>
</feature>
<feature type="compositionally biased region" description="Polar residues" evidence="1">
    <location>
        <begin position="941"/>
        <end position="950"/>
    </location>
</feature>
<feature type="compositionally biased region" description="Basic and acidic residues" evidence="1">
    <location>
        <begin position="379"/>
        <end position="390"/>
    </location>
</feature>
<proteinExistence type="predicted"/>
<feature type="compositionally biased region" description="Basic and acidic residues" evidence="1">
    <location>
        <begin position="61"/>
        <end position="76"/>
    </location>
</feature>
<feature type="compositionally biased region" description="Polar residues" evidence="1">
    <location>
        <begin position="169"/>
        <end position="178"/>
    </location>
</feature>
<dbReference type="GeneID" id="87953266"/>
<feature type="region of interest" description="Disordered" evidence="1">
    <location>
        <begin position="1"/>
        <end position="640"/>
    </location>
</feature>
<feature type="compositionally biased region" description="Low complexity" evidence="1">
    <location>
        <begin position="277"/>
        <end position="296"/>
    </location>
</feature>
<sequence length="1242" mass="135270">MSSPSKTPSIPSRSSSQLSLDSHLSSPRKRYDKPTSSSTRPSLSDGIRPPSAIYLGGEETSSPRRSSEYHTDEPHHPPLSSPHIRMTSGFAGLHVGIGSPKLDFGRRDWVGSNKSSTETSPEVKQEEHPNVDVEQKDEAETRKENDLVDRISGLPSPPGTESDIAPAGSASSKSTVNGYSRGKMPSSERSSPSTPKSPPSMPFLRTSSTGSAQLLIRRTSSRSGSSTNIPDSPQLRKTGLRPKHSPSLSTPRSTSSSSNLAASPSAVANRSTEQSPRRSSTGLSRNSSRSSNLSLGEKPNPSIRKSLAPLDTKKANYPGERLSSPERTARLPPANASIDYFNERCHSRSSSRDLREESVEEEPVESSGMSRSKSQGSELDDKIREAEERIAQAAIHRRRRSMDVEKNSTPSRQPIRRHDSYSRTTGSPMAATTSSGLKRTTTLLSALTDSPADSIRREDKPYDTPEKGNEERERSGGSSSSRKRKGLPSDFRHNSSLFTPSPQKLKGGIVDDAPGSTRSSRLRQFIDSPSDYHSSSPIPSRFSTSSRRSGEQETVPSPSRGNHNVDGLERSSSMAGIRGETSGHPKRNWSQSISGLPRASEELDPRAPLRERFRSETVLGGPSDRSTYQSRMGEGRRGMSTLVSERDLLSASSRSRLGALGPGDSVSAVGARSERGESKDPLEMIKRLEEQRAESKRRWEHMPRPATSMSGIREMYNNPPGSAPTDPLRHRRSIDHDSPLSPPFIRGGASRLGMRGAPSTEPRSMRSSTSLGGRSSANFDLGSSSTEHGRLLFEAFRVLDSRVGQDILGTQPELMRTFHSATRTSETINSSVRNALQLASQIAIDAELDDPVKVRHEYSNLAFLLRDAGRASEQNIRDMTRILLDLPKILRIQASTSGMTSSTSGGNGHSVDNGRLRRSESASLSSSRNGIMSEERARRWQPTSPVNQLDRSPLQGRYSMDSPRRSNGLLRSSTSMADSCAPLSSSKYSRDKGTNNNLSRPGSTVSSLMSKVKSMTPRKSFSSHSPKLDLSTIEQSPPPPLPPLNHNYKVMKQTSPAKSPERPRNTLRKKTSTLSTNTIKGSTSTSNFLPTSSGVKPTTAISQITAGDSSPPASLNGLGIGTSGMNKTHIQSNEERIDEPNSPMSRFSYRSQKSYRTRSHGNGHGHERTGSYETLDESDEPGGGEQHGSDDIGGSYETDAVSLLEQRLVQASKMRDERASEDKDELKRPSLSDRFRASLRKG</sequence>
<evidence type="ECO:0000313" key="3">
    <source>
        <dbReference type="Proteomes" id="UP001329825"/>
    </source>
</evidence>
<dbReference type="RefSeq" id="XP_062788946.1">
    <property type="nucleotide sequence ID" value="XM_062932895.1"/>
</dbReference>
<feature type="compositionally biased region" description="Basic and acidic residues" evidence="1">
    <location>
        <begin position="341"/>
        <end position="357"/>
    </location>
</feature>